<evidence type="ECO:0000313" key="3">
    <source>
        <dbReference type="Proteomes" id="UP000602198"/>
    </source>
</evidence>
<dbReference type="EMBL" id="JAERRJ010000007">
    <property type="protein sequence ID" value="MBL1076753.1"/>
    <property type="molecule type" value="Genomic_DNA"/>
</dbReference>
<organism evidence="2 3">
    <name type="scientific">Nocardia acididurans</name>
    <dbReference type="NCBI Taxonomy" id="2802282"/>
    <lineage>
        <taxon>Bacteria</taxon>
        <taxon>Bacillati</taxon>
        <taxon>Actinomycetota</taxon>
        <taxon>Actinomycetes</taxon>
        <taxon>Mycobacteriales</taxon>
        <taxon>Nocardiaceae</taxon>
        <taxon>Nocardia</taxon>
    </lineage>
</organism>
<protein>
    <submittedName>
        <fullName evidence="2">Uncharacterized protein</fullName>
    </submittedName>
</protein>
<name>A0ABS1M7Z1_9NOCA</name>
<gene>
    <name evidence="2" type="ORF">JK358_20355</name>
</gene>
<sequence>MRQIRTVELIPGRLSARILVGTTPGGREVWLYASDGLQRLGQRELVLQVLRERRDAEDGSTVPNYPLALMTLAHQEASAGRPFEAGKRVPAAGVAANEPGVTGYLFEEHPDGASLYPDGLPPILAVPLIDDEYQVADMFGHARLLALLGEQARVFPYPAYFTRRRRAVLDFRKHSAATKLNLMPMTHTPWIEVASNQTELRVTVTPDRADWLAWLLREHAPRGIALLTAATHSVAPQRFYWTRDGIRSAINITGTRPTPDTLTAGNFLMLVVAEGASSTNHLEDGFGLVLSPADRDAIAEALTRGHEFRRRLGHTEVVVGTGAIGHASPFGAYIATDTFRRHEPETAAPAPPAPHPDMAATQRIPARQPTPDPPTKRLWPRSDRTAKQQAPDLPPPPPLWHPDAPARLGASPDSRPYWQDSNPPHAATGDAATQRLTPPAPVNGTPLPQAVQRTQVVLLAEEAAFAAELSVEELTAFCDEMSRIVDEAVAGAPYHDLEQLVVGVEFAPERPLRVSLATKGSFPKPAAQALVNRLDAMTPPRVRERVLSFELWFAALG</sequence>
<accession>A0ABS1M7Z1</accession>
<dbReference type="Proteomes" id="UP000602198">
    <property type="component" value="Unassembled WGS sequence"/>
</dbReference>
<keyword evidence="3" id="KW-1185">Reference proteome</keyword>
<evidence type="ECO:0000256" key="1">
    <source>
        <dbReference type="SAM" id="MobiDB-lite"/>
    </source>
</evidence>
<feature type="region of interest" description="Disordered" evidence="1">
    <location>
        <begin position="344"/>
        <end position="438"/>
    </location>
</feature>
<comment type="caution">
    <text evidence="2">The sequence shown here is derived from an EMBL/GenBank/DDBJ whole genome shotgun (WGS) entry which is preliminary data.</text>
</comment>
<proteinExistence type="predicted"/>
<evidence type="ECO:0000313" key="2">
    <source>
        <dbReference type="EMBL" id="MBL1076753.1"/>
    </source>
</evidence>
<reference evidence="2 3" key="1">
    <citation type="submission" date="2021-01" db="EMBL/GenBank/DDBJ databases">
        <title>WGS of actinomycetes isolated from Thailand.</title>
        <authorList>
            <person name="Thawai C."/>
        </authorList>
    </citation>
    <scope>NUCLEOTIDE SEQUENCE [LARGE SCALE GENOMIC DNA]</scope>
    <source>
        <strain evidence="2 3">LPG 2</strain>
    </source>
</reference>
<dbReference type="RefSeq" id="WP_201949291.1">
    <property type="nucleotide sequence ID" value="NZ_JAERRJ010000007.1"/>
</dbReference>